<feature type="region of interest" description="Disordered" evidence="1">
    <location>
        <begin position="196"/>
        <end position="226"/>
    </location>
</feature>
<proteinExistence type="predicted"/>
<keyword evidence="3" id="KW-1185">Reference proteome</keyword>
<organism evidence="2 3">
    <name type="scientific">Willisornis vidua</name>
    <name type="common">Xingu scale-backed antbird</name>
    <dbReference type="NCBI Taxonomy" id="1566151"/>
    <lineage>
        <taxon>Eukaryota</taxon>
        <taxon>Metazoa</taxon>
        <taxon>Chordata</taxon>
        <taxon>Craniata</taxon>
        <taxon>Vertebrata</taxon>
        <taxon>Euteleostomi</taxon>
        <taxon>Archelosauria</taxon>
        <taxon>Archosauria</taxon>
        <taxon>Dinosauria</taxon>
        <taxon>Saurischia</taxon>
        <taxon>Theropoda</taxon>
        <taxon>Coelurosauria</taxon>
        <taxon>Aves</taxon>
        <taxon>Neognathae</taxon>
        <taxon>Neoaves</taxon>
        <taxon>Telluraves</taxon>
        <taxon>Australaves</taxon>
        <taxon>Passeriformes</taxon>
        <taxon>Thamnophilidae</taxon>
        <taxon>Willisornis</taxon>
    </lineage>
</organism>
<evidence type="ECO:0000313" key="2">
    <source>
        <dbReference type="EMBL" id="KAJ7417269.1"/>
    </source>
</evidence>
<reference evidence="2" key="1">
    <citation type="submission" date="2019-10" db="EMBL/GenBank/DDBJ databases">
        <authorList>
            <person name="Soares A.E.R."/>
            <person name="Aleixo A."/>
            <person name="Schneider P."/>
            <person name="Miyaki C.Y."/>
            <person name="Schneider M.P."/>
            <person name="Mello C."/>
            <person name="Vasconcelos A.T.R."/>
        </authorList>
    </citation>
    <scope>NUCLEOTIDE SEQUENCE</scope>
    <source>
        <tissue evidence="2">Muscle</tissue>
    </source>
</reference>
<name>A0ABQ9DF67_9PASS</name>
<protein>
    <submittedName>
        <fullName evidence="2">Uncharacterized protein</fullName>
    </submittedName>
</protein>
<sequence length="226" mass="24671">MGTDLWWGKNPKNRSKIKIFLTWGSEWWLYLVNLSAVVTRNDDDGHDDDHDNNHDNHDLVFVVLSDFLQTPKGLFWGSGVVVCNLPTPGATDVAHRAVNSYPAVGAIQQWSIELSVTGSAASPAESQKSLQVVIPPALQMLLNLMSPPKKTSSDSTRAGAPGIEGDRVADVGCSESCQQGMINEHQLQLSLTFGEPSRTSAELSELDKDRAEQPIIPPSLRTRLAE</sequence>
<evidence type="ECO:0000313" key="3">
    <source>
        <dbReference type="Proteomes" id="UP001145742"/>
    </source>
</evidence>
<gene>
    <name evidence="2" type="ORF">WISP_65771</name>
</gene>
<evidence type="ECO:0000256" key="1">
    <source>
        <dbReference type="SAM" id="MobiDB-lite"/>
    </source>
</evidence>
<dbReference type="Proteomes" id="UP001145742">
    <property type="component" value="Unassembled WGS sequence"/>
</dbReference>
<dbReference type="EMBL" id="WHWB01033774">
    <property type="protein sequence ID" value="KAJ7417269.1"/>
    <property type="molecule type" value="Genomic_DNA"/>
</dbReference>
<comment type="caution">
    <text evidence="2">The sequence shown here is derived from an EMBL/GenBank/DDBJ whole genome shotgun (WGS) entry which is preliminary data.</text>
</comment>
<accession>A0ABQ9DF67</accession>